<evidence type="ECO:0000313" key="3">
    <source>
        <dbReference type="Proteomes" id="UP000606974"/>
    </source>
</evidence>
<keyword evidence="3" id="KW-1185">Reference proteome</keyword>
<feature type="region of interest" description="Disordered" evidence="1">
    <location>
        <begin position="72"/>
        <end position="99"/>
    </location>
</feature>
<accession>A0A8H7AAB7</accession>
<reference evidence="2" key="1">
    <citation type="submission" date="2020-02" db="EMBL/GenBank/DDBJ databases">
        <authorList>
            <person name="Palmer J.M."/>
        </authorList>
    </citation>
    <scope>NUCLEOTIDE SEQUENCE</scope>
    <source>
        <strain evidence="2">EPUS1.4</strain>
        <tissue evidence="2">Thallus</tissue>
    </source>
</reference>
<name>A0A8H7AAB7_9EURO</name>
<evidence type="ECO:0000313" key="2">
    <source>
        <dbReference type="EMBL" id="KAF7505500.1"/>
    </source>
</evidence>
<dbReference type="AlphaFoldDB" id="A0A8H7AAB7"/>
<protein>
    <submittedName>
        <fullName evidence="2">Uncharacterized protein</fullName>
    </submittedName>
</protein>
<comment type="caution">
    <text evidence="2">The sequence shown here is derived from an EMBL/GenBank/DDBJ whole genome shotgun (WGS) entry which is preliminary data.</text>
</comment>
<evidence type="ECO:0000256" key="1">
    <source>
        <dbReference type="SAM" id="MobiDB-lite"/>
    </source>
</evidence>
<dbReference type="Proteomes" id="UP000606974">
    <property type="component" value="Unassembled WGS sequence"/>
</dbReference>
<sequence length="210" mass="23163">MRRRCIANTFSPRSARFAPVLGFPRRLTIAKYSARPNSNVRQEDFDVIKDQPDLYAKAIKHMKKKGIQLKASKATGQKASTGTKRLADDSVGGTNPKVAKSQPILSLSAPSAALASRYKPINNGKAKKKRDIGESIGNHLVPIGFLSRDLNPQRVAFASITLNGRIAVTLYPVTTEWQGFESTPAHEDNLSTYVKHRGCRLIGTKHRARQ</sequence>
<proteinExistence type="predicted"/>
<feature type="compositionally biased region" description="Polar residues" evidence="1">
    <location>
        <begin position="74"/>
        <end position="83"/>
    </location>
</feature>
<gene>
    <name evidence="2" type="ORF">GJ744_000747</name>
</gene>
<dbReference type="EMBL" id="JAACFV010000108">
    <property type="protein sequence ID" value="KAF7505500.1"/>
    <property type="molecule type" value="Genomic_DNA"/>
</dbReference>
<organism evidence="2 3">
    <name type="scientific">Endocarpon pusillum</name>
    <dbReference type="NCBI Taxonomy" id="364733"/>
    <lineage>
        <taxon>Eukaryota</taxon>
        <taxon>Fungi</taxon>
        <taxon>Dikarya</taxon>
        <taxon>Ascomycota</taxon>
        <taxon>Pezizomycotina</taxon>
        <taxon>Eurotiomycetes</taxon>
        <taxon>Chaetothyriomycetidae</taxon>
        <taxon>Verrucariales</taxon>
        <taxon>Verrucariaceae</taxon>
        <taxon>Endocarpon</taxon>
    </lineage>
</organism>